<proteinExistence type="predicted"/>
<dbReference type="PANTHER" id="PTHR43196:SF2">
    <property type="entry name" value="PHOSPHOADENOSINE PHOSPHOSULFATE REDUCTASE"/>
    <property type="match status" value="1"/>
</dbReference>
<accession>A0ABT2UFE3</accession>
<dbReference type="SUPFAM" id="SSF52402">
    <property type="entry name" value="Adenine nucleotide alpha hydrolases-like"/>
    <property type="match status" value="1"/>
</dbReference>
<dbReference type="InterPro" id="IPR014729">
    <property type="entry name" value="Rossmann-like_a/b/a_fold"/>
</dbReference>
<organism evidence="2 3">
    <name type="scientific">Paenibacillus baimaensis</name>
    <dbReference type="NCBI Taxonomy" id="2982185"/>
    <lineage>
        <taxon>Bacteria</taxon>
        <taxon>Bacillati</taxon>
        <taxon>Bacillota</taxon>
        <taxon>Bacilli</taxon>
        <taxon>Bacillales</taxon>
        <taxon>Paenibacillaceae</taxon>
        <taxon>Paenibacillus</taxon>
    </lineage>
</organism>
<dbReference type="PANTHER" id="PTHR43196">
    <property type="entry name" value="SULFATE ADENYLYLTRANSFERASE SUBUNIT 2"/>
    <property type="match status" value="1"/>
</dbReference>
<dbReference type="InterPro" id="IPR050128">
    <property type="entry name" value="Sulfate_adenylyltrnsfr_sub2"/>
</dbReference>
<feature type="domain" description="Phosphoadenosine phosphosulphate reductase" evidence="1">
    <location>
        <begin position="235"/>
        <end position="465"/>
    </location>
</feature>
<dbReference type="Pfam" id="PF01507">
    <property type="entry name" value="PAPS_reduct"/>
    <property type="match status" value="1"/>
</dbReference>
<comment type="caution">
    <text evidence="2">The sequence shown here is derived from an EMBL/GenBank/DDBJ whole genome shotgun (WGS) entry which is preliminary data.</text>
</comment>
<dbReference type="Gene3D" id="3.40.50.620">
    <property type="entry name" value="HUPs"/>
    <property type="match status" value="1"/>
</dbReference>
<dbReference type="Proteomes" id="UP001652445">
    <property type="component" value="Unassembled WGS sequence"/>
</dbReference>
<reference evidence="2 3" key="1">
    <citation type="submission" date="2022-09" db="EMBL/GenBank/DDBJ databases">
        <authorList>
            <person name="Han X.L."/>
            <person name="Wang Q."/>
            <person name="Lu T."/>
        </authorList>
    </citation>
    <scope>NUCLEOTIDE SEQUENCE [LARGE SCALE GENOMIC DNA]</scope>
    <source>
        <strain evidence="2 3">WQ 127069</strain>
    </source>
</reference>
<name>A0ABT2UFE3_9BACL</name>
<dbReference type="EMBL" id="JAOQIO010000044">
    <property type="protein sequence ID" value="MCU6793327.1"/>
    <property type="molecule type" value="Genomic_DNA"/>
</dbReference>
<gene>
    <name evidence="2" type="ORF">OB236_14530</name>
</gene>
<protein>
    <submittedName>
        <fullName evidence="2">Phosphoadenosine phosphosulfate reductase family protein</fullName>
    </submittedName>
</protein>
<keyword evidence="3" id="KW-1185">Reference proteome</keyword>
<sequence>MIIVEDEKNYHFEDAPNKINPAVNLKKQTNLTRGIWKLLQGFGLQYYGVVRDWSAIFGSNGTYIVLHHFLDEAPIEELFGKESKYTYNRLPMGEGLFDFSENLKESGFSITVPEQAYIDALESELSGSYDWHLDSPCHKLMFVVKKASITLTVEVFGDDMPFPPYGVKKSIPWPSLHLKEEGIQVELFPIDPFITHSKKEPFKGEQMVIADSVPISLEQATDEAIARAFQENDVCVIPVSGGKDSSVVMQKSIRYKILHPHSRAQLFIVSADTGVDNPLMQAHVRRLKEAVDSLGLDIPFLIVEPKIQDSYMVTVFGRGYKTPSDPNHKWCVSRLKTIPGRLALQQFVRDGMIVCQLLGLRSSESVSRSESIERHYADEFYGNHVLEGIRTCAPIRNWTATDVVTYLVRNETPWAGYGNHHLINLYGSSMGGIAECPIGASIMSDNEAVRSCTGRAARMGCWSCTIVSDDISLRNLSIGDDGTGGDYPELEPYYRMRSYFKGSQDLRYCGMTGYKRDNHGLQRFEPGFGNLGLDLRTILLQKMLELGIPIKDEEVDEIFSQVAKRELSEGIPVSQRFRNTLRRFYTVEPLIMANVYDPIMNPTGRIDHRTPETIDAIDRVMAMIEAGEIIPYWMKEAQ</sequence>
<dbReference type="InterPro" id="IPR002500">
    <property type="entry name" value="PAPS_reduct_dom"/>
</dbReference>
<dbReference type="RefSeq" id="WP_262684631.1">
    <property type="nucleotide sequence ID" value="NZ_JAOQIO010000044.1"/>
</dbReference>
<evidence type="ECO:0000313" key="3">
    <source>
        <dbReference type="Proteomes" id="UP001652445"/>
    </source>
</evidence>
<evidence type="ECO:0000259" key="1">
    <source>
        <dbReference type="Pfam" id="PF01507"/>
    </source>
</evidence>
<evidence type="ECO:0000313" key="2">
    <source>
        <dbReference type="EMBL" id="MCU6793327.1"/>
    </source>
</evidence>